<sequence>MRHWLKFFALGRPGGKECPLGGSKRRKPGGLGVFFAALALAGACGAASAQYPDRPIRVVSPFPAGGATDVLTRLLAERMGKDLKASIIVENRAGAGTAIGASYVQREAPDGYTVLMATNSTLVTNRYLYKELPYDPDGYAPIGMVGIGPLVLLAGPKEPFHNTAELVAYAKKNPGKLTFATFGPGTSSHLAAELFKSQTGIDILHVPFKGANQALPALIGGDVDLFFDMVATGMPQANAGKVQVFGITSKQRLDSEPKLATIAEQGYPKFDMAAWFSFVAPKGTPPEVLDKLQGALATALKDETVRKKMLEMGIQPSDGTPQALTAQIKAELPVVQALVKQANVVLQ</sequence>
<organism evidence="2 3">
    <name type="scientific">Achromobacter aloeverae</name>
    <dbReference type="NCBI Taxonomy" id="1750518"/>
    <lineage>
        <taxon>Bacteria</taxon>
        <taxon>Pseudomonadati</taxon>
        <taxon>Pseudomonadota</taxon>
        <taxon>Betaproteobacteria</taxon>
        <taxon>Burkholderiales</taxon>
        <taxon>Alcaligenaceae</taxon>
        <taxon>Achromobacter</taxon>
    </lineage>
</organism>
<evidence type="ECO:0000313" key="2">
    <source>
        <dbReference type="EMBL" id="RXN83888.1"/>
    </source>
</evidence>
<dbReference type="AlphaFoldDB" id="A0A4Q1HDH9"/>
<dbReference type="PIRSF" id="PIRSF017082">
    <property type="entry name" value="YflP"/>
    <property type="match status" value="1"/>
</dbReference>
<dbReference type="EMBL" id="PYAL01000009">
    <property type="protein sequence ID" value="RXN83888.1"/>
    <property type="molecule type" value="Genomic_DNA"/>
</dbReference>
<dbReference type="CDD" id="cd07012">
    <property type="entry name" value="PBP2_Bug_TTT"/>
    <property type="match status" value="1"/>
</dbReference>
<dbReference type="OrthoDB" id="8678477at2"/>
<dbReference type="Gene3D" id="3.40.190.10">
    <property type="entry name" value="Periplasmic binding protein-like II"/>
    <property type="match status" value="1"/>
</dbReference>
<dbReference type="PANTHER" id="PTHR42928:SF5">
    <property type="entry name" value="BLR1237 PROTEIN"/>
    <property type="match status" value="1"/>
</dbReference>
<keyword evidence="3" id="KW-1185">Reference proteome</keyword>
<name>A0A4Q1HDH9_9BURK</name>
<dbReference type="Pfam" id="PF03401">
    <property type="entry name" value="TctC"/>
    <property type="match status" value="1"/>
</dbReference>
<comment type="caution">
    <text evidence="2">The sequence shown here is derived from an EMBL/GenBank/DDBJ whole genome shotgun (WGS) entry which is preliminary data.</text>
</comment>
<dbReference type="SUPFAM" id="SSF53850">
    <property type="entry name" value="Periplasmic binding protein-like II"/>
    <property type="match status" value="1"/>
</dbReference>
<dbReference type="InterPro" id="IPR005064">
    <property type="entry name" value="BUG"/>
</dbReference>
<dbReference type="PANTHER" id="PTHR42928">
    <property type="entry name" value="TRICARBOXYLATE-BINDING PROTEIN"/>
    <property type="match status" value="1"/>
</dbReference>
<reference evidence="2 3" key="1">
    <citation type="journal article" date="2017" name="Int. J. Syst. Evol. Microbiol.">
        <title>Achromobacter aloeverae sp. nov., isolated from the root of Aloe vera (L.) Burm.f.</title>
        <authorList>
            <person name="Kuncharoen N."/>
            <person name="Muramatsu Y."/>
            <person name="Shibata C."/>
            <person name="Kamakura Y."/>
            <person name="Nakagawa Y."/>
            <person name="Tanasupawat S."/>
        </authorList>
    </citation>
    <scope>NUCLEOTIDE SEQUENCE [LARGE SCALE GENOMIC DNA]</scope>
    <source>
        <strain evidence="2 3">AVA-1</strain>
    </source>
</reference>
<dbReference type="Gene3D" id="3.40.190.150">
    <property type="entry name" value="Bordetella uptake gene, domain 1"/>
    <property type="match status" value="1"/>
</dbReference>
<accession>A0A4Q1HDH9</accession>
<dbReference type="Proteomes" id="UP000290849">
    <property type="component" value="Unassembled WGS sequence"/>
</dbReference>
<evidence type="ECO:0000313" key="3">
    <source>
        <dbReference type="Proteomes" id="UP000290849"/>
    </source>
</evidence>
<proteinExistence type="inferred from homology"/>
<protein>
    <submittedName>
        <fullName evidence="2">MFS transporter</fullName>
    </submittedName>
</protein>
<gene>
    <name evidence="2" type="ORF">C7R54_26905</name>
</gene>
<dbReference type="RefSeq" id="WP_129153999.1">
    <property type="nucleotide sequence ID" value="NZ_JBHSDO010000015.1"/>
</dbReference>
<dbReference type="InterPro" id="IPR042100">
    <property type="entry name" value="Bug_dom1"/>
</dbReference>
<comment type="similarity">
    <text evidence="1">Belongs to the UPF0065 (bug) family.</text>
</comment>
<evidence type="ECO:0000256" key="1">
    <source>
        <dbReference type="ARBA" id="ARBA00006987"/>
    </source>
</evidence>